<reference evidence="1" key="1">
    <citation type="journal article" date="2014" name="Front. Microbiol.">
        <title>High frequency of phylogenetically diverse reductive dehalogenase-homologous genes in deep subseafloor sedimentary metagenomes.</title>
        <authorList>
            <person name="Kawai M."/>
            <person name="Futagami T."/>
            <person name="Toyoda A."/>
            <person name="Takaki Y."/>
            <person name="Nishi S."/>
            <person name="Hori S."/>
            <person name="Arai W."/>
            <person name="Tsubouchi T."/>
            <person name="Morono Y."/>
            <person name="Uchiyama I."/>
            <person name="Ito T."/>
            <person name="Fujiyama A."/>
            <person name="Inagaki F."/>
            <person name="Takami H."/>
        </authorList>
    </citation>
    <scope>NUCLEOTIDE SEQUENCE</scope>
    <source>
        <strain evidence="1">Expedition CK06-06</strain>
    </source>
</reference>
<evidence type="ECO:0000313" key="1">
    <source>
        <dbReference type="EMBL" id="GAH86641.1"/>
    </source>
</evidence>
<proteinExistence type="predicted"/>
<accession>X1IW28</accession>
<dbReference type="AlphaFoldDB" id="X1IW28"/>
<name>X1IW28_9ZZZZ</name>
<gene>
    <name evidence="1" type="ORF">S03H2_59994</name>
</gene>
<comment type="caution">
    <text evidence="1">The sequence shown here is derived from an EMBL/GenBank/DDBJ whole genome shotgun (WGS) entry which is preliminary data.</text>
</comment>
<protein>
    <submittedName>
        <fullName evidence="1">Uncharacterized protein</fullName>
    </submittedName>
</protein>
<dbReference type="EMBL" id="BARU01038624">
    <property type="protein sequence ID" value="GAH86641.1"/>
    <property type="molecule type" value="Genomic_DNA"/>
</dbReference>
<organism evidence="1">
    <name type="scientific">marine sediment metagenome</name>
    <dbReference type="NCBI Taxonomy" id="412755"/>
    <lineage>
        <taxon>unclassified sequences</taxon>
        <taxon>metagenomes</taxon>
        <taxon>ecological metagenomes</taxon>
    </lineage>
</organism>
<sequence length="123" mass="13767">MYKVYSTIEGIAPILFNRVVTLKGGRGKPTPEQEEEAAKERVYRNSNGLYLPAANVKRALRFGSIRATLKMGRASFEPYVRAAVFIEPSELEFGKDNPDFFLPSYVRVPPGTRGALIYKVRPG</sequence>
<feature type="non-terminal residue" evidence="1">
    <location>
        <position position="123"/>
    </location>
</feature>